<name>A0A5B7FR41_PORTR</name>
<proteinExistence type="predicted"/>
<dbReference type="AlphaFoldDB" id="A0A5B7FR41"/>
<protein>
    <submittedName>
        <fullName evidence="1">Uncharacterized protein</fullName>
    </submittedName>
</protein>
<evidence type="ECO:0000313" key="1">
    <source>
        <dbReference type="EMBL" id="MPC47473.1"/>
    </source>
</evidence>
<keyword evidence="2" id="KW-1185">Reference proteome</keyword>
<organism evidence="1 2">
    <name type="scientific">Portunus trituberculatus</name>
    <name type="common">Swimming crab</name>
    <name type="synonym">Neptunus trituberculatus</name>
    <dbReference type="NCBI Taxonomy" id="210409"/>
    <lineage>
        <taxon>Eukaryota</taxon>
        <taxon>Metazoa</taxon>
        <taxon>Ecdysozoa</taxon>
        <taxon>Arthropoda</taxon>
        <taxon>Crustacea</taxon>
        <taxon>Multicrustacea</taxon>
        <taxon>Malacostraca</taxon>
        <taxon>Eumalacostraca</taxon>
        <taxon>Eucarida</taxon>
        <taxon>Decapoda</taxon>
        <taxon>Pleocyemata</taxon>
        <taxon>Brachyura</taxon>
        <taxon>Eubrachyura</taxon>
        <taxon>Portunoidea</taxon>
        <taxon>Portunidae</taxon>
        <taxon>Portuninae</taxon>
        <taxon>Portunus</taxon>
    </lineage>
</organism>
<dbReference type="Proteomes" id="UP000324222">
    <property type="component" value="Unassembled WGS sequence"/>
</dbReference>
<comment type="caution">
    <text evidence="1">The sequence shown here is derived from an EMBL/GenBank/DDBJ whole genome shotgun (WGS) entry which is preliminary data.</text>
</comment>
<evidence type="ECO:0000313" key="2">
    <source>
        <dbReference type="Proteomes" id="UP000324222"/>
    </source>
</evidence>
<gene>
    <name evidence="1" type="ORF">E2C01_041221</name>
</gene>
<reference evidence="1 2" key="1">
    <citation type="submission" date="2019-05" db="EMBL/GenBank/DDBJ databases">
        <title>Another draft genome of Portunus trituberculatus and its Hox gene families provides insights of decapod evolution.</title>
        <authorList>
            <person name="Jeong J.-H."/>
            <person name="Song I."/>
            <person name="Kim S."/>
            <person name="Choi T."/>
            <person name="Kim D."/>
            <person name="Ryu S."/>
            <person name="Kim W."/>
        </authorList>
    </citation>
    <scope>NUCLEOTIDE SEQUENCE [LARGE SCALE GENOMIC DNA]</scope>
    <source>
        <tissue evidence="1">Muscle</tissue>
    </source>
</reference>
<dbReference type="EMBL" id="VSRR010007758">
    <property type="protein sequence ID" value="MPC47473.1"/>
    <property type="molecule type" value="Genomic_DNA"/>
</dbReference>
<sequence>MVVGVTQDKATTRTIVAGEYGKNPDWLRLTPSDTLHALLKIYELTSYSSRFAPWLGYKRNPPWRNKDLHRAGCRRTVAIH</sequence>
<accession>A0A5B7FR41</accession>